<gene>
    <name evidence="2" type="ORF">BECKFW1821A_GA0114235_102241</name>
</gene>
<name>A0A450SAT4_9GAMM</name>
<evidence type="ECO:0000313" key="2">
    <source>
        <dbReference type="EMBL" id="VFJ49288.1"/>
    </source>
</evidence>
<protein>
    <submittedName>
        <fullName evidence="2">Uncharacterized protein</fullName>
    </submittedName>
</protein>
<dbReference type="AlphaFoldDB" id="A0A450SAT4"/>
<accession>A0A450SAT4</accession>
<reference evidence="2" key="1">
    <citation type="submission" date="2019-02" db="EMBL/GenBank/DDBJ databases">
        <authorList>
            <person name="Gruber-Vodicka R. H."/>
            <person name="Seah K. B. B."/>
        </authorList>
    </citation>
    <scope>NUCLEOTIDE SEQUENCE</scope>
    <source>
        <strain evidence="2">BECK_BZ15</strain>
    </source>
</reference>
<organism evidence="2">
    <name type="scientific">Candidatus Kentrum sp. FW</name>
    <dbReference type="NCBI Taxonomy" id="2126338"/>
    <lineage>
        <taxon>Bacteria</taxon>
        <taxon>Pseudomonadati</taxon>
        <taxon>Pseudomonadota</taxon>
        <taxon>Gammaproteobacteria</taxon>
        <taxon>Candidatus Kentrum</taxon>
    </lineage>
</organism>
<evidence type="ECO:0000256" key="1">
    <source>
        <dbReference type="SAM" id="MobiDB-lite"/>
    </source>
</evidence>
<sequence length="79" mass="8801">MGTHEHSRRIRECAGPGYGVGVLARRKPMLLFASFGLFLLRFAERSLLGLLFQAPPRSARPLSDPIPGGEGYRIQHRLT</sequence>
<dbReference type="EMBL" id="CAADEW010000022">
    <property type="protein sequence ID" value="VFJ49288.1"/>
    <property type="molecule type" value="Genomic_DNA"/>
</dbReference>
<feature type="region of interest" description="Disordered" evidence="1">
    <location>
        <begin position="58"/>
        <end position="79"/>
    </location>
</feature>
<proteinExistence type="predicted"/>